<feature type="transmembrane region" description="Helical" evidence="7">
    <location>
        <begin position="155"/>
        <end position="178"/>
    </location>
</feature>
<evidence type="ECO:0000256" key="5">
    <source>
        <dbReference type="ARBA" id="ARBA00023136"/>
    </source>
</evidence>
<keyword evidence="4 7" id="KW-1133">Transmembrane helix</keyword>
<keyword evidence="9" id="KW-1185">Reference proteome</keyword>
<evidence type="ECO:0000256" key="4">
    <source>
        <dbReference type="ARBA" id="ARBA00022989"/>
    </source>
</evidence>
<dbReference type="Proteomes" id="UP000325440">
    <property type="component" value="Unassembled WGS sequence"/>
</dbReference>
<evidence type="ECO:0000313" key="8">
    <source>
        <dbReference type="EMBL" id="VVC27520.1"/>
    </source>
</evidence>
<feature type="transmembrane region" description="Helical" evidence="7">
    <location>
        <begin position="74"/>
        <end position="92"/>
    </location>
</feature>
<protein>
    <submittedName>
        <fullName evidence="8">Sodium/solute symporter</fullName>
    </submittedName>
</protein>
<comment type="similarity">
    <text evidence="2 6">Belongs to the sodium:solute symporter (SSF) (TC 2.A.21) family.</text>
</comment>
<gene>
    <name evidence="8" type="ORF">CINCED_3A003814</name>
</gene>
<feature type="transmembrane region" description="Helical" evidence="7">
    <location>
        <begin position="438"/>
        <end position="456"/>
    </location>
</feature>
<dbReference type="PANTHER" id="PTHR11819:SF195">
    <property type="entry name" value="SODIUM_GLUCOSE COTRANSPORTER 4"/>
    <property type="match status" value="1"/>
</dbReference>
<dbReference type="CDD" id="cd10328">
    <property type="entry name" value="SLC5sbd_YidK"/>
    <property type="match status" value="1"/>
</dbReference>
<evidence type="ECO:0000256" key="6">
    <source>
        <dbReference type="RuleBase" id="RU362091"/>
    </source>
</evidence>
<keyword evidence="5 7" id="KW-0472">Membrane</keyword>
<feature type="transmembrane region" description="Helical" evidence="7">
    <location>
        <begin position="42"/>
        <end position="62"/>
    </location>
</feature>
<feature type="transmembrane region" description="Helical" evidence="7">
    <location>
        <begin position="280"/>
        <end position="305"/>
    </location>
</feature>
<feature type="transmembrane region" description="Helical" evidence="7">
    <location>
        <begin position="509"/>
        <end position="530"/>
    </location>
</feature>
<reference evidence="8 9" key="1">
    <citation type="submission" date="2019-08" db="EMBL/GenBank/DDBJ databases">
        <authorList>
            <person name="Alioto T."/>
            <person name="Alioto T."/>
            <person name="Gomez Garrido J."/>
        </authorList>
    </citation>
    <scope>NUCLEOTIDE SEQUENCE [LARGE SCALE GENOMIC DNA]</scope>
</reference>
<dbReference type="AlphaFoldDB" id="A0A5E4M5S8"/>
<dbReference type="OrthoDB" id="6132759at2759"/>
<dbReference type="PROSITE" id="PS50283">
    <property type="entry name" value="NA_SOLUT_SYMP_3"/>
    <property type="match status" value="1"/>
</dbReference>
<dbReference type="NCBIfam" id="TIGR00813">
    <property type="entry name" value="sss"/>
    <property type="match status" value="1"/>
</dbReference>
<feature type="transmembrane region" description="Helical" evidence="7">
    <location>
        <begin position="405"/>
        <end position="426"/>
    </location>
</feature>
<dbReference type="GO" id="GO:0005412">
    <property type="term" value="F:D-glucose:sodium symporter activity"/>
    <property type="evidence" value="ECO:0007669"/>
    <property type="project" value="TreeGrafter"/>
</dbReference>
<proteinExistence type="inferred from homology"/>
<keyword evidence="3 7" id="KW-0812">Transmembrane</keyword>
<evidence type="ECO:0000256" key="1">
    <source>
        <dbReference type="ARBA" id="ARBA00004141"/>
    </source>
</evidence>
<accession>A0A5E4M5S8</accession>
<dbReference type="EMBL" id="CABPRJ010000164">
    <property type="protein sequence ID" value="VVC27520.1"/>
    <property type="molecule type" value="Genomic_DNA"/>
</dbReference>
<comment type="subcellular location">
    <subcellularLocation>
        <location evidence="1">Membrane</location>
        <topology evidence="1">Multi-pass membrane protein</topology>
    </subcellularLocation>
</comment>
<evidence type="ECO:0000256" key="7">
    <source>
        <dbReference type="SAM" id="Phobius"/>
    </source>
</evidence>
<feature type="transmembrane region" description="Helical" evidence="7">
    <location>
        <begin position="542"/>
        <end position="560"/>
    </location>
</feature>
<organism evidence="8 9">
    <name type="scientific">Cinara cedri</name>
    <dbReference type="NCBI Taxonomy" id="506608"/>
    <lineage>
        <taxon>Eukaryota</taxon>
        <taxon>Metazoa</taxon>
        <taxon>Ecdysozoa</taxon>
        <taxon>Arthropoda</taxon>
        <taxon>Hexapoda</taxon>
        <taxon>Insecta</taxon>
        <taxon>Pterygota</taxon>
        <taxon>Neoptera</taxon>
        <taxon>Paraneoptera</taxon>
        <taxon>Hemiptera</taxon>
        <taxon>Sternorrhyncha</taxon>
        <taxon>Aphidomorpha</taxon>
        <taxon>Aphidoidea</taxon>
        <taxon>Aphididae</taxon>
        <taxon>Lachninae</taxon>
        <taxon>Cinara</taxon>
    </lineage>
</organism>
<evidence type="ECO:0000313" key="9">
    <source>
        <dbReference type="Proteomes" id="UP000325440"/>
    </source>
</evidence>
<evidence type="ECO:0000256" key="2">
    <source>
        <dbReference type="ARBA" id="ARBA00006434"/>
    </source>
</evidence>
<dbReference type="Pfam" id="PF00474">
    <property type="entry name" value="SSF"/>
    <property type="match status" value="1"/>
</dbReference>
<feature type="transmembrane region" description="Helical" evidence="7">
    <location>
        <begin position="240"/>
        <end position="259"/>
    </location>
</feature>
<feature type="transmembrane region" description="Helical" evidence="7">
    <location>
        <begin position="379"/>
        <end position="399"/>
    </location>
</feature>
<feature type="transmembrane region" description="Helical" evidence="7">
    <location>
        <begin position="118"/>
        <end position="143"/>
    </location>
</feature>
<dbReference type="Gene3D" id="1.20.1730.10">
    <property type="entry name" value="Sodium/glucose cotransporter"/>
    <property type="match status" value="1"/>
</dbReference>
<feature type="transmembrane region" description="Helical" evidence="7">
    <location>
        <begin position="190"/>
        <end position="210"/>
    </location>
</feature>
<feature type="transmembrane region" description="Helical" evidence="7">
    <location>
        <begin position="6"/>
        <end position="22"/>
    </location>
</feature>
<dbReference type="InterPro" id="IPR001734">
    <property type="entry name" value="Na/solute_symporter"/>
</dbReference>
<evidence type="ECO:0000256" key="3">
    <source>
        <dbReference type="ARBA" id="ARBA00022692"/>
    </source>
</evidence>
<sequence>MLTLLMTFITLIFVMLVSYQLAIKHQSLTANSYFMASRKLSYAYIAGSMMLTNTSIDQLIGLNGNSYSNNLSSIAWEVTAVIPMVILALFFLPRFMKERFITLPEFISLHYDTVTRRYISILLILTYTFVLSPASLYLGAITINKIFNIQELLDFSYPITISFLIVIIGLIGAAYAIFGGLGAVAISDTINGVFLLFFIFFVPILGLYILGNSSFYQGINIIFHQSPEKLNMIGGVKDTVPFSTIFTGMFMANLFYWCTNQATIQKCMAAKSLEEGQKGVLLTGFFKLTLPIFLMMPGLIAWHIFKNNPIIHSDLAYPQLVTMILPLWMKGFFVAVIIGAVMSHFNAIINASSTLITFDFFKPLFLNITDHYLVRFGKLVSIIVALVSILVAPLLMYAPEGIYMILRRFTGFFNMPVIAIVLYAFFRSNYTSALAAKIVLIFHAFIYGIFILYLNFDKIFNINFIHCMGILFFIELILLEIIGKFFIVKKNNFVENVSKDIILMQWPHVKSVSILLIIFLILLYITFSPFGIANQSMVNGKYFFIILSILLGGLTLVILTESKYYLKCRK</sequence>
<dbReference type="InterPro" id="IPR038377">
    <property type="entry name" value="Na/Glc_symporter_sf"/>
</dbReference>
<name>A0A5E4M5S8_9HEMI</name>
<feature type="transmembrane region" description="Helical" evidence="7">
    <location>
        <begin position="462"/>
        <end position="488"/>
    </location>
</feature>
<dbReference type="GO" id="GO:0005886">
    <property type="term" value="C:plasma membrane"/>
    <property type="evidence" value="ECO:0007669"/>
    <property type="project" value="TreeGrafter"/>
</dbReference>
<dbReference type="PANTHER" id="PTHR11819">
    <property type="entry name" value="SOLUTE CARRIER FAMILY 5"/>
    <property type="match status" value="1"/>
</dbReference>
<dbReference type="NCBIfam" id="NF007790">
    <property type="entry name" value="PRK10484.1"/>
    <property type="match status" value="1"/>
</dbReference>